<proteinExistence type="predicted"/>
<dbReference type="PANTHER" id="PTHR43395:SF8">
    <property type="entry name" value="HISTIDINE KINASE"/>
    <property type="match status" value="1"/>
</dbReference>
<dbReference type="GO" id="GO:0006935">
    <property type="term" value="P:chemotaxis"/>
    <property type="evidence" value="ECO:0007669"/>
    <property type="project" value="InterPro"/>
</dbReference>
<dbReference type="InterPro" id="IPR051315">
    <property type="entry name" value="Bact_Chemotaxis_CheA"/>
</dbReference>
<dbReference type="EMBL" id="UOFX01000012">
    <property type="protein sequence ID" value="VAX06460.1"/>
    <property type="molecule type" value="Genomic_DNA"/>
</dbReference>
<reference evidence="12" key="1">
    <citation type="submission" date="2018-06" db="EMBL/GenBank/DDBJ databases">
        <authorList>
            <person name="Zhirakovskaya E."/>
        </authorList>
    </citation>
    <scope>NUCLEOTIDE SEQUENCE</scope>
</reference>
<dbReference type="Pfam" id="PF00072">
    <property type="entry name" value="Response_reg"/>
    <property type="match status" value="1"/>
</dbReference>
<evidence type="ECO:0000256" key="3">
    <source>
        <dbReference type="ARBA" id="ARBA00022553"/>
    </source>
</evidence>
<dbReference type="Pfam" id="PF01627">
    <property type="entry name" value="Hpt"/>
    <property type="match status" value="4"/>
</dbReference>
<dbReference type="InterPro" id="IPR036641">
    <property type="entry name" value="HPT_dom_sf"/>
</dbReference>
<feature type="coiled-coil region" evidence="6">
    <location>
        <begin position="1280"/>
        <end position="1307"/>
    </location>
</feature>
<feature type="domain" description="HPt" evidence="11">
    <location>
        <begin position="596"/>
        <end position="703"/>
    </location>
</feature>
<comment type="catalytic activity">
    <reaction evidence="1">
        <text>ATP + protein L-histidine = ADP + protein N-phospho-L-histidine.</text>
        <dbReference type="EC" id="2.7.13.3"/>
    </reaction>
</comment>
<dbReference type="SUPFAM" id="SSF47226">
    <property type="entry name" value="Histidine-containing phosphotransfer domain, HPT domain"/>
    <property type="match status" value="5"/>
</dbReference>
<dbReference type="FunFam" id="3.30.565.10:FF:000016">
    <property type="entry name" value="Chemotaxis protein CheA, putative"/>
    <property type="match status" value="1"/>
</dbReference>
<sequence length="1790" mass="197378">MKDAQDFSTLPWIKDELDELMRQAGSALEEYIEGSGDKELIQTCIERLHQIYGTLRMVQMFGASMLAEEMELAASALKSGKVAHRSEAAEILMQALIQLPDYLDKMQSGYRDIPLLVLPLMNDLRAARDADLLSEVALFAPALEQRLMVGPESGEANAELPKLARRLRHCYHKGLLLWYRGEKRNNGLSVLADVMHRLEQEAGTEYVRQLFRIARAAVAALQDEAIEPGIAIKLLHGRLDRQIKLLIDEGEAALVNAPATELQKNLLYYIALADSDNELIQAIKQTFELGMILPTAEEIEAGRKELSGPNRELLEALRDAIKNDLVQVQDRLDLFIRSAPRDTDDLLNLERPLRKIADTLGMVGQGELRERMKGRANQIRDVNAGGMIPDDAALMDMAGDILFVETSLNSWVPSQVFPAVVEQARQVGITPEKEGEFGELVQAVFSEAGVDMAHIKEAIVAYIDSPADKSLLADVPKRFFDVSGALKMLGLSGVSVLLDFIAQYINSQFLADDLILDTEQVNTLADAITSIEYHMEAVIEGRSGQGEILDVARNALVQLGWNQDGAVVPIEAAKPDLEIEPALEPEILPSADPPAMDDLDSEIIEIFVEEAREELAVVQEYLPKWRHNHEELDVLTTLRRSFHTLKGSGRMVGAKSIGELAWSIENLLNRIIDRTVPVSSRVFTLLDDVIEALPGLIDQQAAGEMPDIADIQPLMDRVIELTDSELGAGNASGKQEAEEPDTQSQLSMETELLGIFTNESKGHIAVIMDFIEMCGMGGSRHPTEKISRAFHTLHGSAHMAGVDPMAEIGGALEALVNGLIAAEKPAEDAEQELIVRGLKDIETVLASINVAAAELPDWRSFVAEVEQLIPELDEAVLPDEIDLLQEEIIVDIAQMDEDEQWLLEDEDDLLLDGASLLLEDLDSEVLLEAEETEEKAEAELLDDDCADPLPVGDNLLLEEPDSEIALTDIEIVEVDELFQELTVEVEPVADEDEDEATELLAIFLEEAHELIEIIEPALEEWSSNTENPSALGALLRALHTLKGGSHLAGIMPVGDLTHSFESLLEGVSSGQVLVSDELVDLAHSVTDRLVEELEWVANGSSARSMDALIADVEACLPSKGEESHITDQLDGAPYVVSATAAEIIPSVAEPQQEEIEVPKQAPVEQISAQRSSEPESKESQVIRVRSEQLDRLVNYAGEVSIFRARLEQQNTDMSFNLSELDQTVVRLHNQLRNLEIETEAQILFRYEREQEADEEVVDEHDFDPLEFDRFSNMQQLSRALIETVNDLVSIKEQMNELTRENDTLLLQQFRVSNDLQDGLLRTRMVPFSQVLPRLRRLLRQTCAQLRKNATLEVHGAEGEMDRGILDRIAAPLEHILRNAVSHGIESPSKRVASGKSKTGTITLTLSRDGTDVLVAVADDGGGLKLENIRRRAVEKGLLAEDAVIADRNLMQLIMEPGFSTSDEITQISGRGVGMDVVISEVKQLGGSFEIDSQPGQGTTFTIRLPLTLAISDALLVQIGEDIYAIPHASVEGVVRLAVDDLQAYYAGIKEYFSYAGRDYQVRYLGDMLGTSAPRLAEAKKKWLPLLLVRAGDNRVALQVDGLLGNRQIVVKSVGPQLSAVRWITGGTILGDGNVALILDVNALMRTVTVQAAGQVVELPPEVPAPVIQTVMVVDDSITVRKVTTRLLERNDLRVITAKDGLDALEKLQEQTPDIMLLDIEMPRMDGFEVARHMHNSPHLSHIPIIMITSRSGDKHRNLALELGVKGYLGKPYQEADLLISINELLPEMAQ</sequence>
<gene>
    <name evidence="12" type="ORF">MNBD_GAMMA26-226</name>
</gene>
<keyword evidence="5 12" id="KW-0418">Kinase</keyword>
<dbReference type="InterPro" id="IPR036061">
    <property type="entry name" value="CheW-like_dom_sf"/>
</dbReference>
<feature type="domain" description="CheW-like" evidence="10">
    <location>
        <begin position="1510"/>
        <end position="1649"/>
    </location>
</feature>
<dbReference type="InterPro" id="IPR036890">
    <property type="entry name" value="HATPase_C_sf"/>
</dbReference>
<dbReference type="PROSITE" id="PS50109">
    <property type="entry name" value="HIS_KIN"/>
    <property type="match status" value="1"/>
</dbReference>
<dbReference type="InterPro" id="IPR004358">
    <property type="entry name" value="Sig_transdc_His_kin-like_C"/>
</dbReference>
<dbReference type="PROSITE" id="PS50110">
    <property type="entry name" value="RESPONSE_REGULATORY"/>
    <property type="match status" value="1"/>
</dbReference>
<evidence type="ECO:0000313" key="12">
    <source>
        <dbReference type="EMBL" id="VAX06460.1"/>
    </source>
</evidence>
<dbReference type="SMART" id="SM00448">
    <property type="entry name" value="REC"/>
    <property type="match status" value="1"/>
</dbReference>
<evidence type="ECO:0000256" key="4">
    <source>
        <dbReference type="ARBA" id="ARBA00022679"/>
    </source>
</evidence>
<feature type="domain" description="HPt" evidence="11">
    <location>
        <begin position="745"/>
        <end position="852"/>
    </location>
</feature>
<dbReference type="InterPro" id="IPR002545">
    <property type="entry name" value="CheW-lke_dom"/>
</dbReference>
<name>A0A3B1B822_9ZZZZ</name>
<evidence type="ECO:0000259" key="8">
    <source>
        <dbReference type="PROSITE" id="PS50109"/>
    </source>
</evidence>
<dbReference type="SMART" id="SM00260">
    <property type="entry name" value="CheW"/>
    <property type="match status" value="1"/>
</dbReference>
<evidence type="ECO:0000259" key="9">
    <source>
        <dbReference type="PROSITE" id="PS50110"/>
    </source>
</evidence>
<evidence type="ECO:0000256" key="7">
    <source>
        <dbReference type="SAM" id="MobiDB-lite"/>
    </source>
</evidence>
<feature type="domain" description="Response regulatory" evidence="9">
    <location>
        <begin position="1669"/>
        <end position="1785"/>
    </location>
</feature>
<dbReference type="InterPro" id="IPR037006">
    <property type="entry name" value="CheA-like_homodim_sf"/>
</dbReference>
<dbReference type="CDD" id="cd00088">
    <property type="entry name" value="HPT"/>
    <property type="match status" value="2"/>
</dbReference>
<dbReference type="InterPro" id="IPR008207">
    <property type="entry name" value="Sig_transdc_His_kin_Hpt_dom"/>
</dbReference>
<dbReference type="SUPFAM" id="SSF52172">
    <property type="entry name" value="CheY-like"/>
    <property type="match status" value="1"/>
</dbReference>
<feature type="region of interest" description="Disordered" evidence="7">
    <location>
        <begin position="1148"/>
        <end position="1179"/>
    </location>
</feature>
<keyword evidence="3" id="KW-0597">Phosphoprotein</keyword>
<dbReference type="PANTHER" id="PTHR43395">
    <property type="entry name" value="SENSOR HISTIDINE KINASE CHEA"/>
    <property type="match status" value="1"/>
</dbReference>
<dbReference type="InterPro" id="IPR001789">
    <property type="entry name" value="Sig_transdc_resp-reg_receiver"/>
</dbReference>
<dbReference type="Gene3D" id="1.10.287.560">
    <property type="entry name" value="Histidine kinase CheA-like, homodimeric domain"/>
    <property type="match status" value="1"/>
</dbReference>
<feature type="domain" description="HPt" evidence="11">
    <location>
        <begin position="992"/>
        <end position="1096"/>
    </location>
</feature>
<evidence type="ECO:0000256" key="5">
    <source>
        <dbReference type="ARBA" id="ARBA00022777"/>
    </source>
</evidence>
<protein>
    <recommendedName>
        <fullName evidence="2">histidine kinase</fullName>
        <ecNumber evidence="2">2.7.13.3</ecNumber>
    </recommendedName>
</protein>
<dbReference type="SMART" id="SM00387">
    <property type="entry name" value="HATPase_c"/>
    <property type="match status" value="1"/>
</dbReference>
<evidence type="ECO:0000256" key="2">
    <source>
        <dbReference type="ARBA" id="ARBA00012438"/>
    </source>
</evidence>
<dbReference type="Gene3D" id="3.40.50.2300">
    <property type="match status" value="1"/>
</dbReference>
<evidence type="ECO:0000259" key="11">
    <source>
        <dbReference type="PROSITE" id="PS50894"/>
    </source>
</evidence>
<organism evidence="12">
    <name type="scientific">hydrothermal vent metagenome</name>
    <dbReference type="NCBI Taxonomy" id="652676"/>
    <lineage>
        <taxon>unclassified sequences</taxon>
        <taxon>metagenomes</taxon>
        <taxon>ecological metagenomes</taxon>
    </lineage>
</organism>
<dbReference type="GO" id="GO:0005737">
    <property type="term" value="C:cytoplasm"/>
    <property type="evidence" value="ECO:0007669"/>
    <property type="project" value="InterPro"/>
</dbReference>
<dbReference type="GO" id="GO:0000155">
    <property type="term" value="F:phosphorelay sensor kinase activity"/>
    <property type="evidence" value="ECO:0007669"/>
    <property type="project" value="InterPro"/>
</dbReference>
<dbReference type="Pfam" id="PF02518">
    <property type="entry name" value="HATPase_c"/>
    <property type="match status" value="1"/>
</dbReference>
<evidence type="ECO:0000256" key="1">
    <source>
        <dbReference type="ARBA" id="ARBA00000085"/>
    </source>
</evidence>
<dbReference type="InterPro" id="IPR036097">
    <property type="entry name" value="HisK_dim/P_sf"/>
</dbReference>
<dbReference type="SMART" id="SM01231">
    <property type="entry name" value="H-kinase_dim"/>
    <property type="match status" value="1"/>
</dbReference>
<dbReference type="Gene3D" id="1.20.120.160">
    <property type="entry name" value="HPT domain"/>
    <property type="match status" value="4"/>
</dbReference>
<dbReference type="PROSITE" id="PS50851">
    <property type="entry name" value="CHEW"/>
    <property type="match status" value="1"/>
</dbReference>
<dbReference type="SUPFAM" id="SSF47384">
    <property type="entry name" value="Homodimeric domain of signal transducing histidine kinase"/>
    <property type="match status" value="1"/>
</dbReference>
<dbReference type="InterPro" id="IPR011006">
    <property type="entry name" value="CheY-like_superfamily"/>
</dbReference>
<dbReference type="Pfam" id="PF26379">
    <property type="entry name" value="FimL_2nd"/>
    <property type="match status" value="1"/>
</dbReference>
<dbReference type="InterPro" id="IPR005467">
    <property type="entry name" value="His_kinase_dom"/>
</dbReference>
<dbReference type="InterPro" id="IPR003594">
    <property type="entry name" value="HATPase_dom"/>
</dbReference>
<dbReference type="Pfam" id="PF01584">
    <property type="entry name" value="CheW"/>
    <property type="match status" value="1"/>
</dbReference>
<accession>A0A3B1B822</accession>
<dbReference type="InterPro" id="IPR004105">
    <property type="entry name" value="CheA-like_dim"/>
</dbReference>
<evidence type="ECO:0000256" key="6">
    <source>
        <dbReference type="SAM" id="Coils"/>
    </source>
</evidence>
<evidence type="ECO:0000259" key="10">
    <source>
        <dbReference type="PROSITE" id="PS50851"/>
    </source>
</evidence>
<dbReference type="Gene3D" id="3.30.565.10">
    <property type="entry name" value="Histidine kinase-like ATPase, C-terminal domain"/>
    <property type="match status" value="1"/>
</dbReference>
<dbReference type="SMART" id="SM00073">
    <property type="entry name" value="HPT"/>
    <property type="match status" value="4"/>
</dbReference>
<dbReference type="Gene3D" id="2.30.30.40">
    <property type="entry name" value="SH3 Domains"/>
    <property type="match status" value="1"/>
</dbReference>
<keyword evidence="6" id="KW-0175">Coiled coil</keyword>
<dbReference type="SUPFAM" id="SSF55874">
    <property type="entry name" value="ATPase domain of HSP90 chaperone/DNA topoisomerase II/histidine kinase"/>
    <property type="match status" value="1"/>
</dbReference>
<dbReference type="SUPFAM" id="SSF50341">
    <property type="entry name" value="CheW-like"/>
    <property type="match status" value="1"/>
</dbReference>
<dbReference type="PRINTS" id="PR00344">
    <property type="entry name" value="BCTRLSENSOR"/>
</dbReference>
<dbReference type="InterPro" id="IPR058661">
    <property type="entry name" value="FimL_2nd"/>
</dbReference>
<feature type="domain" description="Histidine kinase" evidence="8">
    <location>
        <begin position="1275"/>
        <end position="1508"/>
    </location>
</feature>
<dbReference type="PROSITE" id="PS50894">
    <property type="entry name" value="HPT"/>
    <property type="match status" value="3"/>
</dbReference>
<dbReference type="EC" id="2.7.13.3" evidence="2"/>
<keyword evidence="4" id="KW-0808">Transferase</keyword>